<keyword evidence="2" id="KW-1133">Transmembrane helix</keyword>
<feature type="transmembrane region" description="Helical" evidence="2">
    <location>
        <begin position="1251"/>
        <end position="1271"/>
    </location>
</feature>
<feature type="transmembrane region" description="Helical" evidence="2">
    <location>
        <begin position="386"/>
        <end position="405"/>
    </location>
</feature>
<gene>
    <name evidence="5" type="ORF">AN221_24505</name>
</gene>
<comment type="caution">
    <text evidence="5">The sequence shown here is derived from an EMBL/GenBank/DDBJ whole genome shotgun (WGS) entry which is preliminary data.</text>
</comment>
<evidence type="ECO:0000313" key="6">
    <source>
        <dbReference type="Proteomes" id="UP000175971"/>
    </source>
</evidence>
<evidence type="ECO:0000256" key="2">
    <source>
        <dbReference type="SAM" id="Phobius"/>
    </source>
</evidence>
<dbReference type="InterPro" id="IPR056997">
    <property type="entry name" value="CBM_AftD"/>
</dbReference>
<reference evidence="5 6" key="1">
    <citation type="journal article" date="2016" name="Front. Microbiol.">
        <title>Comparative Genomics Analysis of Streptomyces Species Reveals Their Adaptation to the Marine Environment and Their Diversity at the Genomic Level.</title>
        <authorList>
            <person name="Tian X."/>
            <person name="Zhang Z."/>
            <person name="Yang T."/>
            <person name="Chen M."/>
            <person name="Li J."/>
            <person name="Chen F."/>
            <person name="Yang J."/>
            <person name="Li W."/>
            <person name="Zhang B."/>
            <person name="Zhang Z."/>
            <person name="Wu J."/>
            <person name="Zhang C."/>
            <person name="Long L."/>
            <person name="Xiao J."/>
        </authorList>
    </citation>
    <scope>NUCLEOTIDE SEQUENCE [LARGE SCALE GENOMIC DNA]</scope>
    <source>
        <strain evidence="5 6">SCSIO M10372</strain>
    </source>
</reference>
<feature type="domain" description="Alpha-(1-&gt;3)-arabinofuranosyltransferase N-terminal GT-C" evidence="3">
    <location>
        <begin position="42"/>
        <end position="707"/>
    </location>
</feature>
<dbReference type="EMBL" id="LJGZ01000094">
    <property type="protein sequence ID" value="OEV18281.1"/>
    <property type="molecule type" value="Genomic_DNA"/>
</dbReference>
<evidence type="ECO:0000256" key="1">
    <source>
        <dbReference type="SAM" id="MobiDB-lite"/>
    </source>
</evidence>
<dbReference type="RefSeq" id="WP_070202711.1">
    <property type="nucleotide sequence ID" value="NZ_LJGZ01000094.1"/>
</dbReference>
<evidence type="ECO:0000313" key="5">
    <source>
        <dbReference type="EMBL" id="OEV18281.1"/>
    </source>
</evidence>
<feature type="transmembrane region" description="Helical" evidence="2">
    <location>
        <begin position="203"/>
        <end position="227"/>
    </location>
</feature>
<dbReference type="OrthoDB" id="5242711at2"/>
<feature type="transmembrane region" description="Helical" evidence="2">
    <location>
        <begin position="34"/>
        <end position="52"/>
    </location>
</feature>
<dbReference type="Pfam" id="PF24607">
    <property type="entry name" value="CBM_AftD"/>
    <property type="match status" value="1"/>
</dbReference>
<dbReference type="InterPro" id="IPR008979">
    <property type="entry name" value="Galactose-bd-like_sf"/>
</dbReference>
<feature type="transmembrane region" description="Helical" evidence="2">
    <location>
        <begin position="1299"/>
        <end position="1328"/>
    </location>
</feature>
<sequence length="1471" mass="154052">MTSAVHLPPHQAPDGGDPPSGRPADGTAPRSRRWLLGVWAVVFVAFLAVSPGRMTFDTKLGVVVDPWRFLGDLGELWHSRNGFGGIADQYIGYLVPMLPYYGLADVLNGLLRVPTWFAERLWLSLIVATAFWGALRLAERLRVGSSATRLLGALVYALWPTYTIVIGSTSAAALPGAMLPWVLLPLTDARLAPRIAAARSALLIPLMGGVNAASTLASLLPVGLYLLSRPGGPRKRALLLWWIPGVILATAWWIVPLLLLGVFGENFMPYVESSFTTTTTMSAAEALRGAGNWVGYLNFGEAWLPAGWTVVTGTVTILGSALAAALGLAGLARRDLPERRWLVLTVLSVALITLAGYGGALGGLFHGTVQEWLDTWLVPFRNIYKFQTGLALALALGLAHITAVLALRLGRSGQDGRVPVRARRLAPVVAAVLVLPGLAWPYVNGSILQPGSFKEIPDHWAEAADWLKENSPDDRALVVPATAHGIYAWGSTIDQPLDVLADTPYAQRDYVPFGTPGNRRAMDAVEQALTSGGQVPGLSEFLNRAGLHYVVVRNDLDPDQLGYVPTTTVKRTLEASGYRRVESYGPVMTGGRIADGTPVQIEGLYPRQEAVEIYEPPTGTERPGRATAVPVSSTAVVSGGPESLLPLAAAGVLEGRPTVLAGDAHPGVGKPSLYAAGDGLRRADTRFGLVNTNTSHTYTADERNAPEAEQDPGAQPRQILPTEGKEHQTTAVLRGAKSVTASSVGNWLFHLPQYDPVNAFDGNPDTAWAEGSAASPKGEWVRIDFSGTQEIPASLQLTPLPGNGVRAAATEVRVETDRGHKDSPVRPDGSLQQVAAPEGPAQWLKVTILKSQQGRPGLTGAGFSDIAIPGVQVTRMLELPADAPREGADATVYALKRGSDPGGLSAVAAETGLHRQFTTGQAGEYTVAASAVPVPGDALDKLLFELTGKRNQILVSADSTARLGTNLTARNLTDGDLTTAWIAGDRPVLRLSWPEATEVGEIVFAAAGGISARPEQVQISSPDGTAVAAVDENGMARFSPIKTDKMDITISRTAPLTVHNPFAGDKLQLPVGLSEVYIPALDKFRSPQPDPEKEFSLPCGKGPVLAIGGTLMETRAEGRIGDLTQRRPIAVSLCSEQSKVELGASTHTVEAGDAGPLAITDVTLSSGETKAPAATARTVDVKESEGDRRTLTIGAGEASYLQLHENHNKGWKATLNGKELTPLRIDGWQQAWLVPEGEGGTVTLEYGPARIYQAGLIGAGVLFLVLVGLAFGRRRDSGGAEGAYDGTHADQPVPPGPGLILGTVALTLVGIVIAGPVALVVPVLAVLAHFRPSWLAPVAFASMAAAGVVVAIGTGEYTARGEGAFGATAQLLSLIALFAALVTVSAPGRGRRAAGRSPEPSAVAAGGGDTEATIPQQAVPSSGRTLSADARKPDGTGPGTGKPHLGKEHTDPPTRGPGSPASPSDGGGPNG</sequence>
<feature type="transmembrane region" description="Helical" evidence="2">
    <location>
        <begin position="425"/>
        <end position="443"/>
    </location>
</feature>
<feature type="compositionally biased region" description="Polar residues" evidence="1">
    <location>
        <begin position="1413"/>
        <end position="1425"/>
    </location>
</feature>
<feature type="region of interest" description="Disordered" evidence="1">
    <location>
        <begin position="696"/>
        <end position="721"/>
    </location>
</feature>
<feature type="transmembrane region" description="Helical" evidence="2">
    <location>
        <begin position="1364"/>
        <end position="1386"/>
    </location>
</feature>
<keyword evidence="6" id="KW-1185">Reference proteome</keyword>
<feature type="region of interest" description="Disordered" evidence="1">
    <location>
        <begin position="1388"/>
        <end position="1471"/>
    </location>
</feature>
<accession>A0A1E7LQ29</accession>
<dbReference type="SUPFAM" id="SSF49785">
    <property type="entry name" value="Galactose-binding domain-like"/>
    <property type="match status" value="1"/>
</dbReference>
<feature type="transmembrane region" description="Helical" evidence="2">
    <location>
        <begin position="239"/>
        <end position="263"/>
    </location>
</feature>
<protein>
    <submittedName>
        <fullName evidence="5">Coagulation factor 5/8 type domain-containing protein</fullName>
    </submittedName>
</protein>
<dbReference type="Gene3D" id="2.60.120.260">
    <property type="entry name" value="Galactose-binding domain-like"/>
    <property type="match status" value="1"/>
</dbReference>
<feature type="region of interest" description="Disordered" evidence="1">
    <location>
        <begin position="1"/>
        <end position="28"/>
    </location>
</feature>
<feature type="transmembrane region" description="Helical" evidence="2">
    <location>
        <begin position="341"/>
        <end position="366"/>
    </location>
</feature>
<feature type="transmembrane region" description="Helical" evidence="2">
    <location>
        <begin position="1334"/>
        <end position="1352"/>
    </location>
</feature>
<feature type="transmembrane region" description="Helical" evidence="2">
    <location>
        <begin position="150"/>
        <end position="183"/>
    </location>
</feature>
<dbReference type="Proteomes" id="UP000175971">
    <property type="component" value="Unassembled WGS sequence"/>
</dbReference>
<dbReference type="GO" id="GO:0016740">
    <property type="term" value="F:transferase activity"/>
    <property type="evidence" value="ECO:0007669"/>
    <property type="project" value="InterPro"/>
</dbReference>
<organism evidence="5 6">
    <name type="scientific">Streptomyces nanshensis</name>
    <dbReference type="NCBI Taxonomy" id="518642"/>
    <lineage>
        <taxon>Bacteria</taxon>
        <taxon>Bacillati</taxon>
        <taxon>Actinomycetota</taxon>
        <taxon>Actinomycetes</taxon>
        <taxon>Kitasatosporales</taxon>
        <taxon>Streptomycetaceae</taxon>
        <taxon>Streptomyces</taxon>
    </lineage>
</organism>
<feature type="transmembrane region" description="Helical" evidence="2">
    <location>
        <begin position="306"/>
        <end position="329"/>
    </location>
</feature>
<dbReference type="PATRIC" id="fig|518642.7.peg.5207"/>
<evidence type="ECO:0000259" key="4">
    <source>
        <dbReference type="Pfam" id="PF24607"/>
    </source>
</evidence>
<keyword evidence="2" id="KW-0812">Transmembrane</keyword>
<feature type="domain" description="Arabinofuranosyltransferase D third carbohydrate binding module" evidence="4">
    <location>
        <begin position="968"/>
        <end position="1078"/>
    </location>
</feature>
<evidence type="ECO:0000259" key="3">
    <source>
        <dbReference type="Pfam" id="PF11847"/>
    </source>
</evidence>
<keyword evidence="2" id="KW-0472">Membrane</keyword>
<proteinExistence type="predicted"/>
<feature type="transmembrane region" description="Helical" evidence="2">
    <location>
        <begin position="121"/>
        <end position="138"/>
    </location>
</feature>
<dbReference type="InterPro" id="IPR021798">
    <property type="entry name" value="AftD_N"/>
</dbReference>
<name>A0A1E7LQ29_9ACTN</name>
<dbReference type="Pfam" id="PF11847">
    <property type="entry name" value="GT-C_AftD"/>
    <property type="match status" value="1"/>
</dbReference>